<dbReference type="InterPro" id="IPR009057">
    <property type="entry name" value="Homeodomain-like_sf"/>
</dbReference>
<dbReference type="PANTHER" id="PTHR30055">
    <property type="entry name" value="HTH-TYPE TRANSCRIPTIONAL REGULATOR RUTR"/>
    <property type="match status" value="1"/>
</dbReference>
<dbReference type="PROSITE" id="PS50977">
    <property type="entry name" value="HTH_TETR_2"/>
    <property type="match status" value="1"/>
</dbReference>
<sequence length="181" mass="19152">MALTQETVVETAVGLLRRFGLGDLSMRRLARELDVQVGALYWHVKNKQELLVEVAAAVLAAPALTAPSEPTGDGVDARGRILHLASTLHQTLLPVPDSSEVVNVARVLAPGRLEALTRLTELLAAAGLDRSDAGSAQALIVNHVLGSVAAAQNRADFDVPGSEAPDFRWALERALDGLLRG</sequence>
<evidence type="ECO:0000313" key="6">
    <source>
        <dbReference type="EMBL" id="GAA3709458.1"/>
    </source>
</evidence>
<keyword evidence="1" id="KW-0805">Transcription regulation</keyword>
<name>A0ABP7DSS1_9MICC</name>
<keyword evidence="3" id="KW-0804">Transcription</keyword>
<accession>A0ABP7DSS1</accession>
<dbReference type="SUPFAM" id="SSF48498">
    <property type="entry name" value="Tetracyclin repressor-like, C-terminal domain"/>
    <property type="match status" value="1"/>
</dbReference>
<evidence type="ECO:0000259" key="5">
    <source>
        <dbReference type="PROSITE" id="PS50977"/>
    </source>
</evidence>
<evidence type="ECO:0000256" key="3">
    <source>
        <dbReference type="ARBA" id="ARBA00023163"/>
    </source>
</evidence>
<evidence type="ECO:0000256" key="4">
    <source>
        <dbReference type="PROSITE-ProRule" id="PRU00335"/>
    </source>
</evidence>
<dbReference type="PANTHER" id="PTHR30055:SF151">
    <property type="entry name" value="TRANSCRIPTIONAL REGULATORY PROTEIN"/>
    <property type="match status" value="1"/>
</dbReference>
<evidence type="ECO:0000313" key="7">
    <source>
        <dbReference type="Proteomes" id="UP001501536"/>
    </source>
</evidence>
<dbReference type="EMBL" id="BAABCJ010000006">
    <property type="protein sequence ID" value="GAA3709458.1"/>
    <property type="molecule type" value="Genomic_DNA"/>
</dbReference>
<keyword evidence="2 4" id="KW-0238">DNA-binding</keyword>
<evidence type="ECO:0000256" key="2">
    <source>
        <dbReference type="ARBA" id="ARBA00023125"/>
    </source>
</evidence>
<comment type="caution">
    <text evidence="6">The sequence shown here is derived from an EMBL/GenBank/DDBJ whole genome shotgun (WGS) entry which is preliminary data.</text>
</comment>
<dbReference type="InterPro" id="IPR036271">
    <property type="entry name" value="Tet_transcr_reg_TetR-rel_C_sf"/>
</dbReference>
<gene>
    <name evidence="6" type="ORF">GCM10022377_23910</name>
</gene>
<dbReference type="Proteomes" id="UP001501536">
    <property type="component" value="Unassembled WGS sequence"/>
</dbReference>
<dbReference type="Pfam" id="PF00440">
    <property type="entry name" value="TetR_N"/>
    <property type="match status" value="1"/>
</dbReference>
<evidence type="ECO:0000256" key="1">
    <source>
        <dbReference type="ARBA" id="ARBA00023015"/>
    </source>
</evidence>
<dbReference type="SUPFAM" id="SSF46689">
    <property type="entry name" value="Homeodomain-like"/>
    <property type="match status" value="1"/>
</dbReference>
<dbReference type="InterPro" id="IPR023772">
    <property type="entry name" value="DNA-bd_HTH_TetR-type_CS"/>
</dbReference>
<proteinExistence type="predicted"/>
<dbReference type="PROSITE" id="PS01081">
    <property type="entry name" value="HTH_TETR_1"/>
    <property type="match status" value="1"/>
</dbReference>
<feature type="DNA-binding region" description="H-T-H motif" evidence="4">
    <location>
        <begin position="25"/>
        <end position="44"/>
    </location>
</feature>
<dbReference type="Pfam" id="PF02909">
    <property type="entry name" value="TetR_C_1"/>
    <property type="match status" value="1"/>
</dbReference>
<keyword evidence="7" id="KW-1185">Reference proteome</keyword>
<dbReference type="PRINTS" id="PR00455">
    <property type="entry name" value="HTHTETR"/>
</dbReference>
<reference evidence="7" key="1">
    <citation type="journal article" date="2019" name="Int. J. Syst. Evol. Microbiol.">
        <title>The Global Catalogue of Microorganisms (GCM) 10K type strain sequencing project: providing services to taxonomists for standard genome sequencing and annotation.</title>
        <authorList>
            <consortium name="The Broad Institute Genomics Platform"/>
            <consortium name="The Broad Institute Genome Sequencing Center for Infectious Disease"/>
            <person name="Wu L."/>
            <person name="Ma J."/>
        </authorList>
    </citation>
    <scope>NUCLEOTIDE SEQUENCE [LARGE SCALE GENOMIC DNA]</scope>
    <source>
        <strain evidence="7">JCM 16961</strain>
    </source>
</reference>
<dbReference type="InterPro" id="IPR004111">
    <property type="entry name" value="Repressor_TetR_C"/>
</dbReference>
<feature type="domain" description="HTH tetR-type" evidence="5">
    <location>
        <begin position="2"/>
        <end position="62"/>
    </location>
</feature>
<protein>
    <recommendedName>
        <fullName evidence="5">HTH tetR-type domain-containing protein</fullName>
    </recommendedName>
</protein>
<dbReference type="InterPro" id="IPR050109">
    <property type="entry name" value="HTH-type_TetR-like_transc_reg"/>
</dbReference>
<organism evidence="6 7">
    <name type="scientific">Zhihengliuella alba</name>
    <dbReference type="NCBI Taxonomy" id="547018"/>
    <lineage>
        <taxon>Bacteria</taxon>
        <taxon>Bacillati</taxon>
        <taxon>Actinomycetota</taxon>
        <taxon>Actinomycetes</taxon>
        <taxon>Micrococcales</taxon>
        <taxon>Micrococcaceae</taxon>
        <taxon>Zhihengliuella</taxon>
    </lineage>
</organism>
<dbReference type="InterPro" id="IPR001647">
    <property type="entry name" value="HTH_TetR"/>
</dbReference>
<dbReference type="RefSeq" id="WP_344884916.1">
    <property type="nucleotide sequence ID" value="NZ_BAABCJ010000006.1"/>
</dbReference>
<dbReference type="Gene3D" id="1.10.357.10">
    <property type="entry name" value="Tetracycline Repressor, domain 2"/>
    <property type="match status" value="1"/>
</dbReference>